<gene>
    <name evidence="2" type="ORF">SLNWT_1789</name>
</gene>
<dbReference type="AlphaFoldDB" id="A0A0B5ESB4"/>
<evidence type="ECO:0000256" key="1">
    <source>
        <dbReference type="SAM" id="MobiDB-lite"/>
    </source>
</evidence>
<dbReference type="KEGG" id="sals:SLNWT_1789"/>
<organism evidence="2 3">
    <name type="scientific">Streptomyces albus (strain ATCC 21838 / DSM 41398 / FERM P-419 / JCM 4703 / NBRC 107858)</name>
    <dbReference type="NCBI Taxonomy" id="1081613"/>
    <lineage>
        <taxon>Bacteria</taxon>
        <taxon>Bacillati</taxon>
        <taxon>Actinomycetota</taxon>
        <taxon>Actinomycetes</taxon>
        <taxon>Kitasatosporales</taxon>
        <taxon>Streptomycetaceae</taxon>
        <taxon>Streptomyces</taxon>
    </lineage>
</organism>
<sequence>MADPTRDTTAGRVCNDLRNPARRTSRSTDAVMVGYVLERFRYRLASSPPGREHFVLEGGLLPAQFGARRMTRDLDILGRSFPGTGTETIHSIAATAEAHRKHRLRPGEKHHQTRGRNGTR</sequence>
<evidence type="ECO:0008006" key="4">
    <source>
        <dbReference type="Google" id="ProtNLM"/>
    </source>
</evidence>
<feature type="region of interest" description="Disordered" evidence="1">
    <location>
        <begin position="96"/>
        <end position="120"/>
    </location>
</feature>
<keyword evidence="3" id="KW-1185">Reference proteome</keyword>
<protein>
    <recommendedName>
        <fullName evidence="4">Nucleotidyl transferase AbiEii/AbiGii toxin family protein</fullName>
    </recommendedName>
</protein>
<dbReference type="Proteomes" id="UP000031523">
    <property type="component" value="Chromosome"/>
</dbReference>
<proteinExistence type="predicted"/>
<reference evidence="2 3" key="1">
    <citation type="submission" date="2015-01" db="EMBL/GenBank/DDBJ databases">
        <title>Enhanced salinomycin production by adjusting the supply of polyketide extender units in Streptomyce albus DSM 41398.</title>
        <authorList>
            <person name="Lu C."/>
        </authorList>
    </citation>
    <scope>NUCLEOTIDE SEQUENCE [LARGE SCALE GENOMIC DNA]</scope>
    <source>
        <strain evidence="3">ATCC 21838 / DSM 41398 / FERM P-419 / JCM 4703 / NBRC 107858</strain>
    </source>
</reference>
<name>A0A0B5ESB4_STRA4</name>
<evidence type="ECO:0000313" key="3">
    <source>
        <dbReference type="Proteomes" id="UP000031523"/>
    </source>
</evidence>
<dbReference type="EMBL" id="CP010519">
    <property type="protein sequence ID" value="AJE82165.1"/>
    <property type="molecule type" value="Genomic_DNA"/>
</dbReference>
<accession>A0A0B5ESB4</accession>
<feature type="compositionally biased region" description="Basic residues" evidence="1">
    <location>
        <begin position="111"/>
        <end position="120"/>
    </location>
</feature>
<evidence type="ECO:0000313" key="2">
    <source>
        <dbReference type="EMBL" id="AJE82165.1"/>
    </source>
</evidence>